<evidence type="ECO:0000313" key="7">
    <source>
        <dbReference type="EMBL" id="SMO92864.1"/>
    </source>
</evidence>
<dbReference type="Pfam" id="PF07690">
    <property type="entry name" value="MFS_1"/>
    <property type="match status" value="1"/>
</dbReference>
<feature type="transmembrane region" description="Helical" evidence="6">
    <location>
        <begin position="346"/>
        <end position="371"/>
    </location>
</feature>
<evidence type="ECO:0000256" key="2">
    <source>
        <dbReference type="ARBA" id="ARBA00022692"/>
    </source>
</evidence>
<evidence type="ECO:0000313" key="8">
    <source>
        <dbReference type="Proteomes" id="UP000315460"/>
    </source>
</evidence>
<dbReference type="CDD" id="cd17393">
    <property type="entry name" value="MFS_MosC_like"/>
    <property type="match status" value="1"/>
</dbReference>
<feature type="transmembrane region" description="Helical" evidence="6">
    <location>
        <begin position="164"/>
        <end position="181"/>
    </location>
</feature>
<feature type="compositionally biased region" description="Polar residues" evidence="5">
    <location>
        <begin position="1"/>
        <end position="10"/>
    </location>
</feature>
<comment type="subcellular location">
    <subcellularLocation>
        <location evidence="1">Membrane</location>
        <topology evidence="1">Multi-pass membrane protein</topology>
    </subcellularLocation>
</comment>
<keyword evidence="4 6" id="KW-0472">Membrane</keyword>
<feature type="transmembrane region" description="Helical" evidence="6">
    <location>
        <begin position="100"/>
        <end position="118"/>
    </location>
</feature>
<keyword evidence="2 6" id="KW-0812">Transmembrane</keyword>
<evidence type="ECO:0000256" key="4">
    <source>
        <dbReference type="ARBA" id="ARBA00023136"/>
    </source>
</evidence>
<feature type="transmembrane region" description="Helical" evidence="6">
    <location>
        <begin position="321"/>
        <end position="340"/>
    </location>
</feature>
<keyword evidence="8" id="KW-1185">Reference proteome</keyword>
<feature type="transmembrane region" description="Helical" evidence="6">
    <location>
        <begin position="36"/>
        <end position="54"/>
    </location>
</feature>
<comment type="caution">
    <text evidence="7">The sequence shown here is derived from an EMBL/GenBank/DDBJ whole genome shotgun (WGS) entry which is preliminary data.</text>
</comment>
<evidence type="ECO:0000256" key="6">
    <source>
        <dbReference type="SAM" id="Phobius"/>
    </source>
</evidence>
<evidence type="ECO:0000256" key="3">
    <source>
        <dbReference type="ARBA" id="ARBA00022989"/>
    </source>
</evidence>
<accession>A0ABY1N5E7</accession>
<keyword evidence="3 6" id="KW-1133">Transmembrane helix</keyword>
<dbReference type="Proteomes" id="UP000315460">
    <property type="component" value="Unassembled WGS sequence"/>
</dbReference>
<dbReference type="EMBL" id="FXTG01000016">
    <property type="protein sequence ID" value="SMO92864.1"/>
    <property type="molecule type" value="Genomic_DNA"/>
</dbReference>
<evidence type="ECO:0000256" key="1">
    <source>
        <dbReference type="ARBA" id="ARBA00004141"/>
    </source>
</evidence>
<dbReference type="PANTHER" id="PTHR23514:SF13">
    <property type="entry name" value="INNER MEMBRANE PROTEIN YBJJ"/>
    <property type="match status" value="1"/>
</dbReference>
<dbReference type="Gene3D" id="1.20.1250.20">
    <property type="entry name" value="MFS general substrate transporter like domains"/>
    <property type="match status" value="2"/>
</dbReference>
<gene>
    <name evidence="7" type="ORF">SAMN06265174_1169</name>
</gene>
<evidence type="ECO:0000256" key="5">
    <source>
        <dbReference type="SAM" id="MobiDB-lite"/>
    </source>
</evidence>
<protein>
    <submittedName>
        <fullName evidence="7">Sugar phosphate permease</fullName>
    </submittedName>
</protein>
<feature type="transmembrane region" description="Helical" evidence="6">
    <location>
        <begin position="411"/>
        <end position="432"/>
    </location>
</feature>
<feature type="transmembrane region" description="Helical" evidence="6">
    <location>
        <begin position="248"/>
        <end position="265"/>
    </location>
</feature>
<proteinExistence type="predicted"/>
<dbReference type="InterPro" id="IPR036259">
    <property type="entry name" value="MFS_trans_sf"/>
</dbReference>
<dbReference type="InterPro" id="IPR051788">
    <property type="entry name" value="MFS_Transporter"/>
</dbReference>
<feature type="transmembrane region" description="Helical" evidence="6">
    <location>
        <begin position="383"/>
        <end position="405"/>
    </location>
</feature>
<feature type="region of interest" description="Disordered" evidence="5">
    <location>
        <begin position="215"/>
        <end position="238"/>
    </location>
</feature>
<dbReference type="SUPFAM" id="SSF103473">
    <property type="entry name" value="MFS general substrate transporter"/>
    <property type="match status" value="1"/>
</dbReference>
<feature type="transmembrane region" description="Helical" evidence="6">
    <location>
        <begin position="187"/>
        <end position="206"/>
    </location>
</feature>
<name>A0ABY1N5E7_9ACTN</name>
<feature type="transmembrane region" description="Helical" evidence="6">
    <location>
        <begin position="280"/>
        <end position="301"/>
    </location>
</feature>
<feature type="region of interest" description="Disordered" evidence="5">
    <location>
        <begin position="1"/>
        <end position="30"/>
    </location>
</feature>
<organism evidence="7 8">
    <name type="scientific">Dietzia kunjamensis subsp. schimae</name>
    <dbReference type="NCBI Taxonomy" id="498198"/>
    <lineage>
        <taxon>Bacteria</taxon>
        <taxon>Bacillati</taxon>
        <taxon>Actinomycetota</taxon>
        <taxon>Actinomycetes</taxon>
        <taxon>Mycobacteriales</taxon>
        <taxon>Dietziaceae</taxon>
        <taxon>Dietzia</taxon>
    </lineage>
</organism>
<dbReference type="InterPro" id="IPR011701">
    <property type="entry name" value="MFS"/>
</dbReference>
<reference evidence="7 8" key="1">
    <citation type="submission" date="2017-05" db="EMBL/GenBank/DDBJ databases">
        <authorList>
            <person name="Varghese N."/>
            <person name="Submissions S."/>
        </authorList>
    </citation>
    <scope>NUCLEOTIDE SEQUENCE [LARGE SCALE GENOMIC DNA]</scope>
    <source>
        <strain evidence="7 8">DSM 45139</strain>
    </source>
</reference>
<sequence length="442" mass="43485">MAVVSATTRTGDGGDSARPGTTGSAAAGPGTTRGPIAATALLFAANGAIFGAIVPRLPDLKNALDLGPAGFGLAMACYPAGALVGGLLTPALMRRRSDGAVAVAAMVVASGVAALVGFSPVVAVFAGMLLLFGLTDAITDVAMNAHGIRVQSRHGRSLINRFHAVWSLGAALGAVGGSVAAGTGTPVVGQMIVAGVVCALAALAALPLRLGPPVAEDDSGRDLDTKPPSPAPSPADRGVARRVPVGRALLLLLALGVLAGCATLVEDFAQTWSALYLREVAAAGAGLAGLGFVAVQGTQLVGRVTGDRLVEGFGAAHVGRMGGACVVLGSGAALVASSLLDGPALLMVLLAGFALAGWGIATVIPGAMVAADSVPGLAPGAGLAVLNWVLRLGFLASPPLVGLIAEHVGMRWTVVPMLVGGVLIAALAGPLLDRDTRGDRRG</sequence>
<feature type="transmembrane region" description="Helical" evidence="6">
    <location>
        <begin position="124"/>
        <end position="143"/>
    </location>
</feature>
<feature type="compositionally biased region" description="Low complexity" evidence="5">
    <location>
        <begin position="16"/>
        <end position="30"/>
    </location>
</feature>
<feature type="transmembrane region" description="Helical" evidence="6">
    <location>
        <begin position="66"/>
        <end position="88"/>
    </location>
</feature>
<dbReference type="PANTHER" id="PTHR23514">
    <property type="entry name" value="BYPASS OF STOP CODON PROTEIN 6"/>
    <property type="match status" value="1"/>
</dbReference>